<accession>A0A2W1LP65</accession>
<gene>
    <name evidence="1" type="ORF">DNH61_23690</name>
</gene>
<sequence>MDRFISGTPYDLIEHSDPHQQVDGNGRNFNIVRFLQRGPNSIIIIAFNFGGPHNHQNPAGVAARLDIRLSK</sequence>
<dbReference type="OrthoDB" id="2586947at2"/>
<dbReference type="EMBL" id="QKRB01000057">
    <property type="protein sequence ID" value="PZD93621.1"/>
    <property type="molecule type" value="Genomic_DNA"/>
</dbReference>
<name>A0A2W1LP65_9BACL</name>
<proteinExistence type="predicted"/>
<organism evidence="1 2">
    <name type="scientific">Paenibacillus sambharensis</name>
    <dbReference type="NCBI Taxonomy" id="1803190"/>
    <lineage>
        <taxon>Bacteria</taxon>
        <taxon>Bacillati</taxon>
        <taxon>Bacillota</taxon>
        <taxon>Bacilli</taxon>
        <taxon>Bacillales</taxon>
        <taxon>Paenibacillaceae</taxon>
        <taxon>Paenibacillus</taxon>
    </lineage>
</organism>
<evidence type="ECO:0000313" key="2">
    <source>
        <dbReference type="Proteomes" id="UP000249522"/>
    </source>
</evidence>
<comment type="caution">
    <text evidence="1">The sequence shown here is derived from an EMBL/GenBank/DDBJ whole genome shotgun (WGS) entry which is preliminary data.</text>
</comment>
<keyword evidence="2" id="KW-1185">Reference proteome</keyword>
<protein>
    <submittedName>
        <fullName evidence="1">Uncharacterized protein</fullName>
    </submittedName>
</protein>
<dbReference type="AlphaFoldDB" id="A0A2W1LP65"/>
<dbReference type="Proteomes" id="UP000249522">
    <property type="component" value="Unassembled WGS sequence"/>
</dbReference>
<dbReference type="RefSeq" id="WP_111149290.1">
    <property type="nucleotide sequence ID" value="NZ_QKRB01000057.1"/>
</dbReference>
<reference evidence="1 2" key="1">
    <citation type="submission" date="2018-06" db="EMBL/GenBank/DDBJ databases">
        <title>Paenibacillus imtechensis sp. nov.</title>
        <authorList>
            <person name="Pinnaka A.K."/>
            <person name="Singh H."/>
            <person name="Kaur M."/>
        </authorList>
    </citation>
    <scope>NUCLEOTIDE SEQUENCE [LARGE SCALE GENOMIC DNA]</scope>
    <source>
        <strain evidence="1 2">SMB1</strain>
    </source>
</reference>
<evidence type="ECO:0000313" key="1">
    <source>
        <dbReference type="EMBL" id="PZD93621.1"/>
    </source>
</evidence>